<dbReference type="InterPro" id="IPR037516">
    <property type="entry name" value="Tripartite_DENN"/>
</dbReference>
<comment type="caution">
    <text evidence="4">The sequence shown here is derived from an EMBL/GenBank/DDBJ whole genome shotgun (WGS) entry which is preliminary data.</text>
</comment>
<feature type="region of interest" description="Disordered" evidence="2">
    <location>
        <begin position="768"/>
        <end position="791"/>
    </location>
</feature>
<proteinExistence type="inferred from homology"/>
<keyword evidence="5" id="KW-1185">Reference proteome</keyword>
<dbReference type="PANTHER" id="PTHR31017">
    <property type="entry name" value="LATE SECRETORY PATHWAY PROTEIN AVL9-RELATED"/>
    <property type="match status" value="1"/>
</dbReference>
<feature type="region of interest" description="Disordered" evidence="2">
    <location>
        <begin position="633"/>
        <end position="714"/>
    </location>
</feature>
<evidence type="ECO:0000313" key="5">
    <source>
        <dbReference type="Proteomes" id="UP000807469"/>
    </source>
</evidence>
<dbReference type="Pfam" id="PF09794">
    <property type="entry name" value="Avl9"/>
    <property type="match status" value="1"/>
</dbReference>
<gene>
    <name evidence="4" type="ORF">BDN70DRAFT_855697</name>
</gene>
<dbReference type="PROSITE" id="PS50211">
    <property type="entry name" value="DENN"/>
    <property type="match status" value="1"/>
</dbReference>
<dbReference type="GO" id="GO:0005737">
    <property type="term" value="C:cytoplasm"/>
    <property type="evidence" value="ECO:0007669"/>
    <property type="project" value="TreeGrafter"/>
</dbReference>
<dbReference type="InterPro" id="IPR018307">
    <property type="entry name" value="ABL9/DENND6_dom"/>
</dbReference>
<dbReference type="InterPro" id="IPR051731">
    <property type="entry name" value="DENND11/AVL9_GEFs"/>
</dbReference>
<feature type="region of interest" description="Disordered" evidence="2">
    <location>
        <begin position="1"/>
        <end position="73"/>
    </location>
</feature>
<feature type="domain" description="UDENN" evidence="3">
    <location>
        <begin position="148"/>
        <end position="577"/>
    </location>
</feature>
<reference evidence="4" key="1">
    <citation type="submission" date="2020-11" db="EMBL/GenBank/DDBJ databases">
        <authorList>
            <consortium name="DOE Joint Genome Institute"/>
            <person name="Ahrendt S."/>
            <person name="Riley R."/>
            <person name="Andreopoulos W."/>
            <person name="Labutti K."/>
            <person name="Pangilinan J."/>
            <person name="Ruiz-Duenas F.J."/>
            <person name="Barrasa J.M."/>
            <person name="Sanchez-Garcia M."/>
            <person name="Camarero S."/>
            <person name="Miyauchi S."/>
            <person name="Serrano A."/>
            <person name="Linde D."/>
            <person name="Babiker R."/>
            <person name="Drula E."/>
            <person name="Ayuso-Fernandez I."/>
            <person name="Pacheco R."/>
            <person name="Padilla G."/>
            <person name="Ferreira P."/>
            <person name="Barriuso J."/>
            <person name="Kellner H."/>
            <person name="Castanera R."/>
            <person name="Alfaro M."/>
            <person name="Ramirez L."/>
            <person name="Pisabarro A.G."/>
            <person name="Kuo A."/>
            <person name="Tritt A."/>
            <person name="Lipzen A."/>
            <person name="He G."/>
            <person name="Yan M."/>
            <person name="Ng V."/>
            <person name="Cullen D."/>
            <person name="Martin F."/>
            <person name="Rosso M.-N."/>
            <person name="Henrissat B."/>
            <person name="Hibbett D."/>
            <person name="Martinez A.T."/>
            <person name="Grigoriev I.V."/>
        </authorList>
    </citation>
    <scope>NUCLEOTIDE SEQUENCE</scope>
    <source>
        <strain evidence="4">CIRM-BRFM 674</strain>
    </source>
</reference>
<feature type="compositionally biased region" description="Polar residues" evidence="2">
    <location>
        <begin position="27"/>
        <end position="61"/>
    </location>
</feature>
<dbReference type="PANTHER" id="PTHR31017:SF1">
    <property type="entry name" value="LATE SECRETORY PATHWAY PROTEIN AVL9 HOMOLOG"/>
    <property type="match status" value="1"/>
</dbReference>
<evidence type="ECO:0000256" key="1">
    <source>
        <dbReference type="ARBA" id="ARBA00038178"/>
    </source>
</evidence>
<dbReference type="Proteomes" id="UP000807469">
    <property type="component" value="Unassembled WGS sequence"/>
</dbReference>
<dbReference type="OrthoDB" id="26278at2759"/>
<protein>
    <recommendedName>
        <fullName evidence="3">UDENN domain-containing protein</fullName>
    </recommendedName>
</protein>
<comment type="similarity">
    <text evidence="1">Belongs to the AVL9 family.</text>
</comment>
<dbReference type="EMBL" id="MU155183">
    <property type="protein sequence ID" value="KAF9481146.1"/>
    <property type="molecule type" value="Genomic_DNA"/>
</dbReference>
<evidence type="ECO:0000256" key="2">
    <source>
        <dbReference type="SAM" id="MobiDB-lite"/>
    </source>
</evidence>
<feature type="compositionally biased region" description="Polar residues" evidence="2">
    <location>
        <begin position="690"/>
        <end position="700"/>
    </location>
</feature>
<organism evidence="4 5">
    <name type="scientific">Pholiota conissans</name>
    <dbReference type="NCBI Taxonomy" id="109636"/>
    <lineage>
        <taxon>Eukaryota</taxon>
        <taxon>Fungi</taxon>
        <taxon>Dikarya</taxon>
        <taxon>Basidiomycota</taxon>
        <taxon>Agaricomycotina</taxon>
        <taxon>Agaricomycetes</taxon>
        <taxon>Agaricomycetidae</taxon>
        <taxon>Agaricales</taxon>
        <taxon>Agaricineae</taxon>
        <taxon>Strophariaceae</taxon>
        <taxon>Pholiota</taxon>
    </lineage>
</organism>
<evidence type="ECO:0000313" key="4">
    <source>
        <dbReference type="EMBL" id="KAF9481146.1"/>
    </source>
</evidence>
<accession>A0A9P6CUZ3</accession>
<evidence type="ECO:0000259" key="3">
    <source>
        <dbReference type="PROSITE" id="PS50211"/>
    </source>
</evidence>
<sequence>MASLLPPSPSISHKELARESDDDDADTASQLSISLSSPPTSRRNSVLSDPRQSFATQSSGSESHRESNPFADFSDVEGFEHGALKETPSSSVAPSIVDEPREFKPVTYPPSPPNRDDAVSITSFASTSSRKARPESLLINPTAEPLVLGVALVDFNHLVGPRIEYSRGDVFEHEEVAHILPFLALPDGAHLSAEDYSYFHLVKPGPTPTTIFGISCNQQISASSLLVKGPDVTRSTVQKAVVVLASKPVFGPIRDKLRVVTTALFLQRDFTDASILDDFAESLERSLRTQLTESGLYMGTSIRDLVHTFRQRTLVLVKALMLQKRIMFYGYPVEKLCTYQYSLISLLPGMLQTLDDCGSPPLAARAPTLSRPTSLKTSDQKSMMAFMGLPLDIFGKDAFFQPYLPLQQIDMIKNTPSWLCGCTNSIITQQSEVDLLVNTDTGVFEFRDPKLERSAGLTPADRKWMDDILTDVNESWTAESNGTATGMQQFKGSDDYLRSKFEEYIQAALSSVKYRDFVTKGESSGVLITGGSGGHPSSTEDFNPLWIAEFKKTNAYDVWERTTDPLLFDIVEPRHPCNEKPSVVADIGLRLQEGIQDLKLEQQLAPAREAVARTLTVGSTSFFKAVEGVRGRWAQRSASNTSPPAPISDNLKSSRASTPPIEVSKADLEDIPQTAKQSDYTPRKNLRPFSLTSTNSLPGNSPTSPNPVPAAAAPSPLKPLSAWGSGLGSFLSARAARFSVATPTTARPFDAGPSAYPSSPMPVREQYGDPEGSPIFNGMSPEISPTTAEPQASISAVLSTVAVPPATRVGSGSMVELTSDQGLR</sequence>
<name>A0A9P6CUZ3_9AGAR</name>
<dbReference type="AlphaFoldDB" id="A0A9P6CUZ3"/>